<feature type="binding site" evidence="10">
    <location>
        <position position="485"/>
    </location>
    <ligand>
        <name>L-glutamate</name>
        <dbReference type="ChEBI" id="CHEBI:29985"/>
    </ligand>
</feature>
<evidence type="ECO:0000256" key="7">
    <source>
        <dbReference type="ARBA" id="ARBA00023315"/>
    </source>
</evidence>
<dbReference type="GO" id="GO:0103068">
    <property type="term" value="F:leukotriene C4 gamma-glutamyl transferase activity"/>
    <property type="evidence" value="ECO:0007669"/>
    <property type="project" value="UniProtKB-EC"/>
</dbReference>
<dbReference type="Proteomes" id="UP000614811">
    <property type="component" value="Unassembled WGS sequence"/>
</dbReference>
<comment type="similarity">
    <text evidence="3 11">Belongs to the gamma-glutamyltransferase family.</text>
</comment>
<dbReference type="InterPro" id="IPR043137">
    <property type="entry name" value="GGT_ssub_C"/>
</dbReference>
<dbReference type="InterPro" id="IPR029055">
    <property type="entry name" value="Ntn_hydrolases_N"/>
</dbReference>
<evidence type="ECO:0000256" key="10">
    <source>
        <dbReference type="PIRSR" id="PIRSR600101-2"/>
    </source>
</evidence>
<keyword evidence="6 11" id="KW-0865">Zymogen</keyword>
<evidence type="ECO:0000313" key="12">
    <source>
        <dbReference type="EMBL" id="GHA10599.1"/>
    </source>
</evidence>
<dbReference type="EMBL" id="BMXA01000003">
    <property type="protein sequence ID" value="GHA10599.1"/>
    <property type="molecule type" value="Genomic_DNA"/>
</dbReference>
<evidence type="ECO:0000256" key="5">
    <source>
        <dbReference type="ARBA" id="ARBA00022801"/>
    </source>
</evidence>
<proteinExistence type="inferred from homology"/>
<feature type="binding site" evidence="10">
    <location>
        <position position="122"/>
    </location>
    <ligand>
        <name>L-glutamate</name>
        <dbReference type="ChEBI" id="CHEBI:29985"/>
    </ligand>
</feature>
<evidence type="ECO:0000256" key="9">
    <source>
        <dbReference type="PIRSR" id="PIRSR600101-1"/>
    </source>
</evidence>
<comment type="catalytic activity">
    <reaction evidence="8 11">
        <text>an N-terminal (5-L-glutamyl)-[peptide] + an alpha-amino acid = 5-L-glutamyl amino acid + an N-terminal L-alpha-aminoacyl-[peptide]</text>
        <dbReference type="Rhea" id="RHEA:23904"/>
        <dbReference type="Rhea" id="RHEA-COMP:9780"/>
        <dbReference type="Rhea" id="RHEA-COMP:9795"/>
        <dbReference type="ChEBI" id="CHEBI:77644"/>
        <dbReference type="ChEBI" id="CHEBI:78597"/>
        <dbReference type="ChEBI" id="CHEBI:78599"/>
        <dbReference type="ChEBI" id="CHEBI:78608"/>
        <dbReference type="EC" id="2.3.2.2"/>
    </reaction>
</comment>
<evidence type="ECO:0000256" key="8">
    <source>
        <dbReference type="ARBA" id="ARBA00047417"/>
    </source>
</evidence>
<reference evidence="12" key="2">
    <citation type="submission" date="2020-09" db="EMBL/GenBank/DDBJ databases">
        <authorList>
            <person name="Sun Q."/>
            <person name="Kim S."/>
        </authorList>
    </citation>
    <scope>NUCLEOTIDE SEQUENCE</scope>
    <source>
        <strain evidence="12">KCTC 12711</strain>
    </source>
</reference>
<keyword evidence="13" id="KW-1185">Reference proteome</keyword>
<organism evidence="12 13">
    <name type="scientific">Arenicella chitinivorans</name>
    <dbReference type="NCBI Taxonomy" id="1329800"/>
    <lineage>
        <taxon>Bacteria</taxon>
        <taxon>Pseudomonadati</taxon>
        <taxon>Pseudomonadota</taxon>
        <taxon>Gammaproteobacteria</taxon>
        <taxon>Arenicellales</taxon>
        <taxon>Arenicellaceae</taxon>
        <taxon>Arenicella</taxon>
    </lineage>
</organism>
<reference evidence="12" key="1">
    <citation type="journal article" date="2014" name="Int. J. Syst. Evol. Microbiol.">
        <title>Complete genome sequence of Corynebacterium casei LMG S-19264T (=DSM 44701T), isolated from a smear-ripened cheese.</title>
        <authorList>
            <consortium name="US DOE Joint Genome Institute (JGI-PGF)"/>
            <person name="Walter F."/>
            <person name="Albersmeier A."/>
            <person name="Kalinowski J."/>
            <person name="Ruckert C."/>
        </authorList>
    </citation>
    <scope>NUCLEOTIDE SEQUENCE</scope>
    <source>
        <strain evidence="12">KCTC 12711</strain>
    </source>
</reference>
<dbReference type="InterPro" id="IPR051792">
    <property type="entry name" value="GGT_bact"/>
</dbReference>
<evidence type="ECO:0000313" key="13">
    <source>
        <dbReference type="Proteomes" id="UP000614811"/>
    </source>
</evidence>
<keyword evidence="11" id="KW-0317">Glutathione biosynthesis</keyword>
<dbReference type="GO" id="GO:0006750">
    <property type="term" value="P:glutathione biosynthetic process"/>
    <property type="evidence" value="ECO:0007669"/>
    <property type="project" value="UniProtKB-KW"/>
</dbReference>
<dbReference type="Gene3D" id="3.60.20.40">
    <property type="match status" value="1"/>
</dbReference>
<dbReference type="EC" id="2.3.2.2" evidence="11"/>
<dbReference type="GO" id="GO:0006751">
    <property type="term" value="P:glutathione catabolic process"/>
    <property type="evidence" value="ECO:0007669"/>
    <property type="project" value="UniProtKB-UniRule"/>
</dbReference>
<dbReference type="PROSITE" id="PS00462">
    <property type="entry name" value="G_GLU_TRANSPEPTIDASE"/>
    <property type="match status" value="1"/>
</dbReference>
<dbReference type="PANTHER" id="PTHR43199">
    <property type="entry name" value="GLUTATHIONE HYDROLASE"/>
    <property type="match status" value="1"/>
</dbReference>
<dbReference type="InterPro" id="IPR043138">
    <property type="entry name" value="GGT_lsub"/>
</dbReference>
<comment type="caution">
    <text evidence="12">The sequence shown here is derived from an EMBL/GenBank/DDBJ whole genome shotgun (WGS) entry which is preliminary data.</text>
</comment>
<evidence type="ECO:0000256" key="4">
    <source>
        <dbReference type="ARBA" id="ARBA00022679"/>
    </source>
</evidence>
<comment type="catalytic activity">
    <reaction evidence="1 11">
        <text>an S-substituted glutathione + H2O = an S-substituted L-cysteinylglycine + L-glutamate</text>
        <dbReference type="Rhea" id="RHEA:59468"/>
        <dbReference type="ChEBI" id="CHEBI:15377"/>
        <dbReference type="ChEBI" id="CHEBI:29985"/>
        <dbReference type="ChEBI" id="CHEBI:90779"/>
        <dbReference type="ChEBI" id="CHEBI:143103"/>
        <dbReference type="EC" id="3.4.19.13"/>
    </reaction>
</comment>
<name>A0A918VMI9_9GAMM</name>
<feature type="binding site" evidence="10">
    <location>
        <position position="434"/>
    </location>
    <ligand>
        <name>L-glutamate</name>
        <dbReference type="ChEBI" id="CHEBI:29985"/>
    </ligand>
</feature>
<protein>
    <recommendedName>
        <fullName evidence="11">Glutathione hydrolase proenzyme</fullName>
        <ecNumber evidence="11">2.3.2.2</ecNumber>
        <ecNumber evidence="11">3.4.19.13</ecNumber>
    </recommendedName>
    <component>
        <recommendedName>
            <fullName evidence="11">Glutathione hydrolase large chain</fullName>
        </recommendedName>
    </component>
    <component>
        <recommendedName>
            <fullName evidence="11">Glutathione hydrolase small chain</fullName>
        </recommendedName>
    </component>
</protein>
<evidence type="ECO:0000256" key="11">
    <source>
        <dbReference type="RuleBase" id="RU368036"/>
    </source>
</evidence>
<keyword evidence="7 11" id="KW-0012">Acyltransferase</keyword>
<accession>A0A918VMI9</accession>
<dbReference type="InterPro" id="IPR000101">
    <property type="entry name" value="GGT_peptidase"/>
</dbReference>
<keyword evidence="4 11" id="KW-0808">Transferase</keyword>
<comment type="pathway">
    <text evidence="11">Sulfur metabolism; glutathione metabolism.</text>
</comment>
<comment type="PTM">
    <text evidence="11">Cleaved by autocatalysis into a large and a small subunit.</text>
</comment>
<comment type="catalytic activity">
    <reaction evidence="2 11">
        <text>glutathione + H2O = L-cysteinylglycine + L-glutamate</text>
        <dbReference type="Rhea" id="RHEA:28807"/>
        <dbReference type="ChEBI" id="CHEBI:15377"/>
        <dbReference type="ChEBI" id="CHEBI:29985"/>
        <dbReference type="ChEBI" id="CHEBI:57925"/>
        <dbReference type="ChEBI" id="CHEBI:61694"/>
        <dbReference type="EC" id="3.4.19.13"/>
    </reaction>
</comment>
<dbReference type="InterPro" id="IPR055262">
    <property type="entry name" value="GGT_CS"/>
</dbReference>
<dbReference type="EC" id="3.4.19.13" evidence="11"/>
<feature type="active site" description="Nucleophile" evidence="9">
    <location>
        <position position="392"/>
    </location>
</feature>
<evidence type="ECO:0000256" key="6">
    <source>
        <dbReference type="ARBA" id="ARBA00023145"/>
    </source>
</evidence>
<feature type="binding site" evidence="10">
    <location>
        <begin position="463"/>
        <end position="464"/>
    </location>
    <ligand>
        <name>L-glutamate</name>
        <dbReference type="ChEBI" id="CHEBI:29985"/>
    </ligand>
</feature>
<dbReference type="AlphaFoldDB" id="A0A918VMI9"/>
<evidence type="ECO:0000256" key="2">
    <source>
        <dbReference type="ARBA" id="ARBA00001089"/>
    </source>
</evidence>
<gene>
    <name evidence="12" type="primary">ggt</name>
    <name evidence="12" type="ORF">GCM10008090_20300</name>
</gene>
<dbReference type="SUPFAM" id="SSF56235">
    <property type="entry name" value="N-terminal nucleophile aminohydrolases (Ntn hydrolases)"/>
    <property type="match status" value="1"/>
</dbReference>
<keyword evidence="5 11" id="KW-0378">Hydrolase</keyword>
<feature type="binding site" evidence="10">
    <location>
        <begin position="410"/>
        <end position="412"/>
    </location>
    <ligand>
        <name>L-glutamate</name>
        <dbReference type="ChEBI" id="CHEBI:29985"/>
    </ligand>
</feature>
<sequence length="584" mass="63477">MLATNSGCEIHVSEYVVRYSNKYDNDMNHTSRLISLCVCLLFLAACSTVPHRADSGVAAYAMPDKYAARVVEQVLSDGGNAVDAAVAAAFVLAVTFPEAGNIGGGGFMLIHDDQQNYFLDYRERAPQAAHRDMYLNANGDVDGRKSLVGILAAGVPGTVDGLWRAHQRFGTQPWRGLVMPAVELAKNGFDVHPKKAKAVQETVEWFNGEVNFAAHFGAMAQGGVFKQPELAAVLQRIADQGPDDFYRGKTAELFLAHSEQAGGLFTAVDLSSYESVWRTPLEADWRDYRVITAPPPSSGGFAVIQLLKMKAFHDQAFAGVAHNSSQYVHLIAEMEKRVFADRAQYFGDPDYVSVPIKKLISDEYIQRRAAEVQLAEISHLESVKPGLESPNTTHFSILDKWGNAVSNTYTLNWSYGSGDVVEGTGILLNNEMDDFSVKPGVANVYGVIGGTANEIQPGKRMLSSMSPTILLSDGEVDMVVGTPGGSTIFTSVFQAITNVVDNGMTAQQAVSAARFHHQLLPPELVTMSIQFPLPDATIKALSERGYRLEPHGWEFGDLQMIKRRGMTYEAASDARGIGVSGVIE</sequence>
<dbReference type="PRINTS" id="PR01210">
    <property type="entry name" value="GGTRANSPTASE"/>
</dbReference>
<dbReference type="GO" id="GO:0036374">
    <property type="term" value="F:glutathione hydrolase activity"/>
    <property type="evidence" value="ECO:0007669"/>
    <property type="project" value="UniProtKB-UniRule"/>
</dbReference>
<dbReference type="NCBIfam" id="TIGR00066">
    <property type="entry name" value="g_glut_trans"/>
    <property type="match status" value="1"/>
</dbReference>
<evidence type="ECO:0000256" key="1">
    <source>
        <dbReference type="ARBA" id="ARBA00001049"/>
    </source>
</evidence>
<evidence type="ECO:0000256" key="3">
    <source>
        <dbReference type="ARBA" id="ARBA00009381"/>
    </source>
</evidence>
<comment type="subunit">
    <text evidence="11">This enzyme consists of two polypeptide chains, which are synthesized in precursor form from a single polypeptide.</text>
</comment>
<dbReference type="Pfam" id="PF01019">
    <property type="entry name" value="G_glu_transpept"/>
    <property type="match status" value="1"/>
</dbReference>
<dbReference type="PANTHER" id="PTHR43199:SF1">
    <property type="entry name" value="GLUTATHIONE HYDROLASE PROENZYME"/>
    <property type="match status" value="1"/>
</dbReference>
<dbReference type="Gene3D" id="1.10.246.130">
    <property type="match status" value="1"/>
</dbReference>